<name>A0ABM8UZ85_9BACT</name>
<dbReference type="Gene3D" id="3.30.450.20">
    <property type="entry name" value="PAS domain"/>
    <property type="match status" value="1"/>
</dbReference>
<evidence type="ECO:0000256" key="5">
    <source>
        <dbReference type="ARBA" id="ARBA00022777"/>
    </source>
</evidence>
<dbReference type="PRINTS" id="PR00344">
    <property type="entry name" value="BCTRLSENSOR"/>
</dbReference>
<accession>A0ABM8UZ85</accession>
<dbReference type="EC" id="2.7.13.3" evidence="2"/>
<dbReference type="SMART" id="SM00387">
    <property type="entry name" value="HATPase_c"/>
    <property type="match status" value="1"/>
</dbReference>
<comment type="catalytic activity">
    <reaction evidence="1">
        <text>ATP + protein L-histidine = ADP + protein N-phospho-L-histidine.</text>
        <dbReference type="EC" id="2.7.13.3"/>
    </reaction>
</comment>
<dbReference type="SUPFAM" id="SSF55785">
    <property type="entry name" value="PYP-like sensor domain (PAS domain)"/>
    <property type="match status" value="1"/>
</dbReference>
<dbReference type="PROSITE" id="PS50109">
    <property type="entry name" value="HIS_KIN"/>
    <property type="match status" value="1"/>
</dbReference>
<protein>
    <recommendedName>
        <fullName evidence="2">histidine kinase</fullName>
        <ecNumber evidence="2">2.7.13.3</ecNumber>
    </recommendedName>
</protein>
<reference evidence="8 9" key="1">
    <citation type="submission" date="2021-04" db="EMBL/GenBank/DDBJ databases">
        <authorList>
            <person name="Rodrigo-Torres L."/>
            <person name="Arahal R. D."/>
            <person name="Lucena T."/>
        </authorList>
    </citation>
    <scope>NUCLEOTIDE SEQUENCE [LARGE SCALE GENOMIC DNA]</scope>
    <source>
        <strain evidence="8 9">CECT 9623</strain>
    </source>
</reference>
<dbReference type="InterPro" id="IPR004358">
    <property type="entry name" value="Sig_transdc_His_kin-like_C"/>
</dbReference>
<dbReference type="InterPro" id="IPR035965">
    <property type="entry name" value="PAS-like_dom_sf"/>
</dbReference>
<dbReference type="InterPro" id="IPR036097">
    <property type="entry name" value="HisK_dim/P_sf"/>
</dbReference>
<dbReference type="InterPro" id="IPR003661">
    <property type="entry name" value="HisK_dim/P_dom"/>
</dbReference>
<proteinExistence type="predicted"/>
<dbReference type="InterPro" id="IPR050351">
    <property type="entry name" value="BphY/WalK/GraS-like"/>
</dbReference>
<evidence type="ECO:0000256" key="6">
    <source>
        <dbReference type="ARBA" id="ARBA00023136"/>
    </source>
</evidence>
<dbReference type="SMART" id="SM00388">
    <property type="entry name" value="HisKA"/>
    <property type="match status" value="1"/>
</dbReference>
<dbReference type="Pfam" id="PF00512">
    <property type="entry name" value="HisKA"/>
    <property type="match status" value="1"/>
</dbReference>
<keyword evidence="5" id="KW-0418">Kinase</keyword>
<dbReference type="Pfam" id="PF13426">
    <property type="entry name" value="PAS_9"/>
    <property type="match status" value="1"/>
</dbReference>
<evidence type="ECO:0000259" key="7">
    <source>
        <dbReference type="PROSITE" id="PS50109"/>
    </source>
</evidence>
<comment type="caution">
    <text evidence="8">The sequence shown here is derived from an EMBL/GenBank/DDBJ whole genome shotgun (WGS) entry which is preliminary data.</text>
</comment>
<evidence type="ECO:0000256" key="3">
    <source>
        <dbReference type="ARBA" id="ARBA00022553"/>
    </source>
</evidence>
<dbReference type="Gene3D" id="3.30.565.10">
    <property type="entry name" value="Histidine kinase-like ATPase, C-terminal domain"/>
    <property type="match status" value="1"/>
</dbReference>
<evidence type="ECO:0000256" key="2">
    <source>
        <dbReference type="ARBA" id="ARBA00012438"/>
    </source>
</evidence>
<evidence type="ECO:0000313" key="9">
    <source>
        <dbReference type="Proteomes" id="UP000679725"/>
    </source>
</evidence>
<dbReference type="Pfam" id="PF02518">
    <property type="entry name" value="HATPase_c"/>
    <property type="match status" value="1"/>
</dbReference>
<dbReference type="Proteomes" id="UP000679725">
    <property type="component" value="Unassembled WGS sequence"/>
</dbReference>
<evidence type="ECO:0000256" key="1">
    <source>
        <dbReference type="ARBA" id="ARBA00000085"/>
    </source>
</evidence>
<dbReference type="GO" id="GO:0016740">
    <property type="term" value="F:transferase activity"/>
    <property type="evidence" value="ECO:0007669"/>
    <property type="project" value="UniProtKB-KW"/>
</dbReference>
<dbReference type="InterPro" id="IPR005467">
    <property type="entry name" value="His_kinase_dom"/>
</dbReference>
<keyword evidence="6" id="KW-0472">Membrane</keyword>
<dbReference type="InterPro" id="IPR036890">
    <property type="entry name" value="HATPase_C_sf"/>
</dbReference>
<dbReference type="Gene3D" id="1.10.287.130">
    <property type="match status" value="1"/>
</dbReference>
<evidence type="ECO:0000256" key="4">
    <source>
        <dbReference type="ARBA" id="ARBA00022679"/>
    </source>
</evidence>
<evidence type="ECO:0000313" key="8">
    <source>
        <dbReference type="EMBL" id="CAG5074702.1"/>
    </source>
</evidence>
<organism evidence="8 9">
    <name type="scientific">Dyadobacter linearis</name>
    <dbReference type="NCBI Taxonomy" id="2823330"/>
    <lineage>
        <taxon>Bacteria</taxon>
        <taxon>Pseudomonadati</taxon>
        <taxon>Bacteroidota</taxon>
        <taxon>Cytophagia</taxon>
        <taxon>Cytophagales</taxon>
        <taxon>Spirosomataceae</taxon>
        <taxon>Dyadobacter</taxon>
    </lineage>
</organism>
<dbReference type="SUPFAM" id="SSF47384">
    <property type="entry name" value="Homodimeric domain of signal transducing histidine kinase"/>
    <property type="match status" value="1"/>
</dbReference>
<feature type="domain" description="Histidine kinase" evidence="7">
    <location>
        <begin position="208"/>
        <end position="432"/>
    </location>
</feature>
<dbReference type="CDD" id="cd00082">
    <property type="entry name" value="HisKA"/>
    <property type="match status" value="1"/>
</dbReference>
<keyword evidence="3" id="KW-0597">Phosphoprotein</keyword>
<dbReference type="PANTHER" id="PTHR42878:SF15">
    <property type="entry name" value="BACTERIOPHYTOCHROME"/>
    <property type="match status" value="1"/>
</dbReference>
<keyword evidence="9" id="KW-1185">Reference proteome</keyword>
<dbReference type="PANTHER" id="PTHR42878">
    <property type="entry name" value="TWO-COMPONENT HISTIDINE KINASE"/>
    <property type="match status" value="1"/>
</dbReference>
<gene>
    <name evidence="8" type="primary">sasA_26</name>
    <name evidence="8" type="ORF">DYBT9623_05390</name>
</gene>
<dbReference type="InterPro" id="IPR000014">
    <property type="entry name" value="PAS"/>
</dbReference>
<sequence length="440" mass="50347">MEFHKIEMGTEKSYEELVRENQELTMRLEEATDTITAIRTGQVDALVVNDGEQGLQLYTLKTADQTYRVFIEKMNEGAVTLNEVGVILYSNSMFATMVNEPLSKVVGSSFENFLPESAMQLYRQLFTNGWKEDTKMELPIRRNDKLVPCQVSVTMLQLDEGPSLSIIVTDLTFQKNVQYLLKENNRRLEEINGELEASNYDLQQFASVASHDLQEPLRKILIFSTMLKNNHQIELPEESQKHLEKIITASQRMRTMIADILDYSRLSTHAGNFELISLKDVVEEVLEDYEILLSEKKVQVRIDNFPKIEANRPQIKQVFQNLISNSIKFSKEDEPPVIEITCEAVNELERDNEPDKAICKIAISDNGIGFDKQYQERIFSLFERLNTKEKYEGSGIGLAITKKILDKHNGSISAESREGHGARFIISLPIHQEKRGSMEA</sequence>
<dbReference type="EMBL" id="CAJRAU010000013">
    <property type="protein sequence ID" value="CAG5074702.1"/>
    <property type="molecule type" value="Genomic_DNA"/>
</dbReference>
<keyword evidence="4 8" id="KW-0808">Transferase</keyword>
<dbReference type="InterPro" id="IPR003594">
    <property type="entry name" value="HATPase_dom"/>
</dbReference>
<dbReference type="SUPFAM" id="SSF55874">
    <property type="entry name" value="ATPase domain of HSP90 chaperone/DNA topoisomerase II/histidine kinase"/>
    <property type="match status" value="1"/>
</dbReference>